<feature type="compositionally biased region" description="Polar residues" evidence="7">
    <location>
        <begin position="812"/>
        <end position="824"/>
    </location>
</feature>
<organism evidence="8 9">
    <name type="scientific">Phlebotomus papatasi</name>
    <name type="common">Sandfly</name>
    <dbReference type="NCBI Taxonomy" id="29031"/>
    <lineage>
        <taxon>Eukaryota</taxon>
        <taxon>Metazoa</taxon>
        <taxon>Ecdysozoa</taxon>
        <taxon>Arthropoda</taxon>
        <taxon>Hexapoda</taxon>
        <taxon>Insecta</taxon>
        <taxon>Pterygota</taxon>
        <taxon>Neoptera</taxon>
        <taxon>Endopterygota</taxon>
        <taxon>Diptera</taxon>
        <taxon>Nematocera</taxon>
        <taxon>Psychodoidea</taxon>
        <taxon>Psychodidae</taxon>
        <taxon>Phlebotomus</taxon>
        <taxon>Phlebotomus</taxon>
    </lineage>
</organism>
<dbReference type="GO" id="GO:0003729">
    <property type="term" value="F:mRNA binding"/>
    <property type="evidence" value="ECO:0007669"/>
    <property type="project" value="TreeGrafter"/>
</dbReference>
<reference evidence="8" key="1">
    <citation type="submission" date="2022-08" db="UniProtKB">
        <authorList>
            <consortium name="EnsemblMetazoa"/>
        </authorList>
    </citation>
    <scope>IDENTIFICATION</scope>
    <source>
        <strain evidence="8">Israel</strain>
    </source>
</reference>
<dbReference type="PANTHER" id="PTHR13139:SF54">
    <property type="entry name" value="RING-TYPE E3 UBIQUITIN TRANSFERASE"/>
    <property type="match status" value="1"/>
</dbReference>
<keyword evidence="4" id="KW-0479">Metal-binding</keyword>
<dbReference type="EnsemblMetazoa" id="PPAI004062-RA">
    <property type="protein sequence ID" value="PPAI004062-PA"/>
    <property type="gene ID" value="PPAI004062"/>
</dbReference>
<keyword evidence="9" id="KW-1185">Reference proteome</keyword>
<dbReference type="GO" id="GO:0010494">
    <property type="term" value="C:cytoplasmic stress granule"/>
    <property type="evidence" value="ECO:0007669"/>
    <property type="project" value="TreeGrafter"/>
</dbReference>
<comment type="catalytic activity">
    <reaction evidence="1">
        <text>S-ubiquitinyl-[E2 ubiquitin-conjugating enzyme]-L-cysteine + [acceptor protein]-L-lysine = [E2 ubiquitin-conjugating enzyme]-L-cysteine + N(6)-ubiquitinyl-[acceptor protein]-L-lysine.</text>
        <dbReference type="EC" id="2.3.2.27"/>
    </reaction>
</comment>
<dbReference type="GO" id="GO:0061630">
    <property type="term" value="F:ubiquitin protein ligase activity"/>
    <property type="evidence" value="ECO:0007669"/>
    <property type="project" value="UniProtKB-EC"/>
</dbReference>
<dbReference type="GO" id="GO:0000209">
    <property type="term" value="P:protein polyubiquitination"/>
    <property type="evidence" value="ECO:0007669"/>
    <property type="project" value="TreeGrafter"/>
</dbReference>
<dbReference type="VEuPathDB" id="VectorBase:PPAI004062"/>
<evidence type="ECO:0000256" key="7">
    <source>
        <dbReference type="SAM" id="MobiDB-lite"/>
    </source>
</evidence>
<keyword evidence="6" id="KW-0862">Zinc</keyword>
<name>A0A1B0GN08_PHLPP</name>
<dbReference type="InterPro" id="IPR036855">
    <property type="entry name" value="Znf_CCCH_sf"/>
</dbReference>
<dbReference type="EC" id="2.3.2.27" evidence="2"/>
<protein>
    <recommendedName>
        <fullName evidence="2">RING-type E3 ubiquitin transferase</fullName>
        <ecNumber evidence="2">2.3.2.27</ecNumber>
    </recommendedName>
</protein>
<evidence type="ECO:0000256" key="6">
    <source>
        <dbReference type="ARBA" id="ARBA00022833"/>
    </source>
</evidence>
<evidence type="ECO:0000256" key="3">
    <source>
        <dbReference type="ARBA" id="ARBA00022679"/>
    </source>
</evidence>
<evidence type="ECO:0000256" key="2">
    <source>
        <dbReference type="ARBA" id="ARBA00012483"/>
    </source>
</evidence>
<accession>A0A1B0GN08</accession>
<dbReference type="Proteomes" id="UP000092462">
    <property type="component" value="Unassembled WGS sequence"/>
</dbReference>
<keyword evidence="3" id="KW-0808">Transferase</keyword>
<dbReference type="Pfam" id="PF18386">
    <property type="entry name" value="ROQ_II"/>
    <property type="match status" value="1"/>
</dbReference>
<proteinExistence type="predicted"/>
<feature type="compositionally biased region" description="Pro residues" evidence="7">
    <location>
        <begin position="551"/>
        <end position="573"/>
    </location>
</feature>
<evidence type="ECO:0000256" key="1">
    <source>
        <dbReference type="ARBA" id="ARBA00000900"/>
    </source>
</evidence>
<feature type="region of interest" description="Disordered" evidence="7">
    <location>
        <begin position="619"/>
        <end position="655"/>
    </location>
</feature>
<dbReference type="Gene3D" id="4.10.1000.10">
    <property type="entry name" value="Zinc finger, CCCH-type"/>
    <property type="match status" value="1"/>
</dbReference>
<dbReference type="EMBL" id="AJVK01027873">
    <property type="status" value="NOT_ANNOTATED_CDS"/>
    <property type="molecule type" value="Genomic_DNA"/>
</dbReference>
<evidence type="ECO:0000256" key="4">
    <source>
        <dbReference type="ARBA" id="ARBA00022723"/>
    </source>
</evidence>
<dbReference type="SUPFAM" id="SSF90229">
    <property type="entry name" value="CCCH zinc finger"/>
    <property type="match status" value="1"/>
</dbReference>
<feature type="compositionally biased region" description="Pro residues" evidence="7">
    <location>
        <begin position="642"/>
        <end position="654"/>
    </location>
</feature>
<sequence length="985" mass="107419">TTITTDLDNLPINYALLQLVSNAPQLISESDVTSPSVQCLKPDDLACYNVAKKCIEELALYLKPFSTGGSPTNLLSRPMQRKLVTLVNCQLIEDEGRSRALRAARSLGERTVTELILQHQNPQQLSANLWAAVRARGCQFLGPAMQEEVLKLILLALEDGSALSRKVLVMFVVQRLEPQFPQASKTSIGHVVQLLYRASCFKVSKRDGDSSLMQLKEEFRTYEALRREHDAQIVQIATEAGLRIAPDQWSALLYGDTAHKSHMQSIIDKLQTPQSFAQSVQELVLALQRTGDPANLSGLRTHLKSLAAIDPTAEGTVPTWKEVAEALEAVRQVVVGLVEFVQHYGNRKLQETTHSTHNTKYKISMCRDLTQRGTCPRGTNCTFAHSEEELEKYRAKTRKINAKTPTTTIKDQMEYMGDGMGHVGHPYMGPDDVVSPMRFAGSKAQAAANLIGGQPPFVDKMNNVMHHPGVITSPIPNPMPGNVMSAPMSMTRMPYDHHHFGSMSCPPPMPPPPQGHQGGAAGPQGMNRGFLNRPVSAQSLPHGNYSQISPSNPPPPPVYPNQPPAPPPQPPFSGPEMYPGMPHGAPPPHSPQQMQFSPHDFVGKGGDRLEVMRQGMFWEQQPGGPYAPKSHPQTPQHRVLGPPNPPGSGGPPPNVMKMSPNSMYMSGQNYVNNNYPPAAMMNRNTMAANQAMEPPRRPPEMLKDYPPQVPPGNSVQKSPHHHHHPAVTSHMPTVGGGGGGGGVNGTGLYPHHNLKDDIYWSSSSSASSANNPSYHIEAAVRDPFVRSDSLLTDDEYVPFEAQPSSKFGPISRMSTKSQANSSSGGHHLFSDIAAGLPRTPFSGPAGNALTTVQWINSGSYAGHLDGADFKKEKDLEMNHIEKQLAECRLQAANDLPPFDLSLSLKPKASSVSTSVPPTTTSLLWSTNNGSDNSKILWEVPKEETPTEEDELGVANGILEMEKRLKSDLEDDEMLWSHPGEASSPH</sequence>
<dbReference type="EMBL" id="AJVK01027874">
    <property type="status" value="NOT_ANNOTATED_CDS"/>
    <property type="molecule type" value="Genomic_DNA"/>
</dbReference>
<dbReference type="InterPro" id="IPR041523">
    <property type="entry name" value="ROQ_II"/>
</dbReference>
<feature type="region of interest" description="Disordered" evidence="7">
    <location>
        <begin position="802"/>
        <end position="824"/>
    </location>
</feature>
<dbReference type="FunFam" id="1.20.120.1790:FF:000001">
    <property type="entry name" value="roquin-1 isoform X1"/>
    <property type="match status" value="1"/>
</dbReference>
<feature type="compositionally biased region" description="Gly residues" evidence="7">
    <location>
        <begin position="734"/>
        <end position="745"/>
    </location>
</feature>
<dbReference type="EMBL" id="AJVK01027875">
    <property type="status" value="NOT_ANNOTATED_CDS"/>
    <property type="molecule type" value="Genomic_DNA"/>
</dbReference>
<dbReference type="SMART" id="SM00356">
    <property type="entry name" value="ZnF_C3H1"/>
    <property type="match status" value="1"/>
</dbReference>
<evidence type="ECO:0000313" key="8">
    <source>
        <dbReference type="EnsemblMetazoa" id="PPAI004062-PA"/>
    </source>
</evidence>
<dbReference type="GO" id="GO:0003725">
    <property type="term" value="F:double-stranded RNA binding"/>
    <property type="evidence" value="ECO:0007669"/>
    <property type="project" value="TreeGrafter"/>
</dbReference>
<dbReference type="GO" id="GO:0035613">
    <property type="term" value="F:RNA stem-loop binding"/>
    <property type="evidence" value="ECO:0007669"/>
    <property type="project" value="TreeGrafter"/>
</dbReference>
<dbReference type="GO" id="GO:0000288">
    <property type="term" value="P:nuclear-transcribed mRNA catabolic process, deadenylation-dependent decay"/>
    <property type="evidence" value="ECO:0007669"/>
    <property type="project" value="TreeGrafter"/>
</dbReference>
<dbReference type="Pfam" id="PF21206">
    <property type="entry name" value="Roquin_1_2-like_ROQ"/>
    <property type="match status" value="1"/>
</dbReference>
<feature type="region of interest" description="Disordered" evidence="7">
    <location>
        <begin position="499"/>
        <end position="606"/>
    </location>
</feature>
<dbReference type="PANTHER" id="PTHR13139">
    <property type="entry name" value="RING FINGER AND CCCH-TYPE ZINC FINGER DOMAIN-CONTAINING PROTEIN"/>
    <property type="match status" value="1"/>
</dbReference>
<dbReference type="Pfam" id="PF00642">
    <property type="entry name" value="zf-CCCH"/>
    <property type="match status" value="1"/>
</dbReference>
<feature type="compositionally biased region" description="Pro residues" evidence="7">
    <location>
        <begin position="505"/>
        <end position="514"/>
    </location>
</feature>
<feature type="region of interest" description="Disordered" evidence="7">
    <location>
        <begin position="707"/>
        <end position="748"/>
    </location>
</feature>
<dbReference type="VEuPathDB" id="VectorBase:PPAPM1_008320"/>
<evidence type="ECO:0000256" key="5">
    <source>
        <dbReference type="ARBA" id="ARBA00022771"/>
    </source>
</evidence>
<dbReference type="AlphaFoldDB" id="A0A1B0GN08"/>
<dbReference type="InterPro" id="IPR000571">
    <property type="entry name" value="Znf_CCCH"/>
</dbReference>
<dbReference type="Gene3D" id="1.20.120.1790">
    <property type="match status" value="1"/>
</dbReference>
<dbReference type="PROSITE" id="PS50103">
    <property type="entry name" value="ZF_C3H1"/>
    <property type="match status" value="1"/>
</dbReference>
<dbReference type="InterPro" id="IPR048575">
    <property type="entry name" value="Roquin_1_2-like_ROQ"/>
</dbReference>
<keyword evidence="5" id="KW-0863">Zinc-finger</keyword>
<dbReference type="InterPro" id="IPR052249">
    <property type="entry name" value="Roquin_domain"/>
</dbReference>
<dbReference type="GO" id="GO:0006511">
    <property type="term" value="P:ubiquitin-dependent protein catabolic process"/>
    <property type="evidence" value="ECO:0007669"/>
    <property type="project" value="TreeGrafter"/>
</dbReference>
<dbReference type="GO" id="GO:0008270">
    <property type="term" value="F:zinc ion binding"/>
    <property type="evidence" value="ECO:0007669"/>
    <property type="project" value="UniProtKB-KW"/>
</dbReference>
<evidence type="ECO:0000313" key="9">
    <source>
        <dbReference type="Proteomes" id="UP000092462"/>
    </source>
</evidence>
<dbReference type="FunFam" id="4.10.1000.10:FF:000004">
    <property type="entry name" value="roquin-1 isoform X2"/>
    <property type="match status" value="1"/>
</dbReference>